<evidence type="ECO:0000256" key="1">
    <source>
        <dbReference type="ARBA" id="ARBA00004308"/>
    </source>
</evidence>
<evidence type="ECO:0000256" key="4">
    <source>
        <dbReference type="ARBA" id="ARBA00022927"/>
    </source>
</evidence>
<dbReference type="OMA" id="GMNEHKG"/>
<dbReference type="KEGG" id="tva:5463986"/>
<dbReference type="Gene3D" id="1.25.10.10">
    <property type="entry name" value="Leucine-rich Repeat Variant"/>
    <property type="match status" value="1"/>
</dbReference>
<reference evidence="8" key="2">
    <citation type="journal article" date="2007" name="Science">
        <title>Draft genome sequence of the sexually transmitted pathogen Trichomonas vaginalis.</title>
        <authorList>
            <person name="Carlton J.M."/>
            <person name="Hirt R.P."/>
            <person name="Silva J.C."/>
            <person name="Delcher A.L."/>
            <person name="Schatz M."/>
            <person name="Zhao Q."/>
            <person name="Wortman J.R."/>
            <person name="Bidwell S.L."/>
            <person name="Alsmark U.C.M."/>
            <person name="Besteiro S."/>
            <person name="Sicheritz-Ponten T."/>
            <person name="Noel C.J."/>
            <person name="Dacks J.B."/>
            <person name="Foster P.G."/>
            <person name="Simillion C."/>
            <person name="Van de Peer Y."/>
            <person name="Miranda-Saavedra D."/>
            <person name="Barton G.J."/>
            <person name="Westrop G.D."/>
            <person name="Mueller S."/>
            <person name="Dessi D."/>
            <person name="Fiori P.L."/>
            <person name="Ren Q."/>
            <person name="Paulsen I."/>
            <person name="Zhang H."/>
            <person name="Bastida-Corcuera F.D."/>
            <person name="Simoes-Barbosa A."/>
            <person name="Brown M.T."/>
            <person name="Hayes R.D."/>
            <person name="Mukherjee M."/>
            <person name="Okumura C.Y."/>
            <person name="Schneider R."/>
            <person name="Smith A.J."/>
            <person name="Vanacova S."/>
            <person name="Villalvazo M."/>
            <person name="Haas B.J."/>
            <person name="Pertea M."/>
            <person name="Feldblyum T.V."/>
            <person name="Utterback T.R."/>
            <person name="Shu C.L."/>
            <person name="Osoegawa K."/>
            <person name="de Jong P.J."/>
            <person name="Hrdy I."/>
            <person name="Horvathova L."/>
            <person name="Zubacova Z."/>
            <person name="Dolezal P."/>
            <person name="Malik S.B."/>
            <person name="Logsdon J.M. Jr."/>
            <person name="Henze K."/>
            <person name="Gupta A."/>
            <person name="Wang C.C."/>
            <person name="Dunne R.L."/>
            <person name="Upcroft J.A."/>
            <person name="Upcroft P."/>
            <person name="White O."/>
            <person name="Salzberg S.L."/>
            <person name="Tang P."/>
            <person name="Chiu C.-H."/>
            <person name="Lee Y.-S."/>
            <person name="Embley T.M."/>
            <person name="Coombs G.H."/>
            <person name="Mottram J.C."/>
            <person name="Tachezy J."/>
            <person name="Fraser-Liggett C.M."/>
            <person name="Johnson P.J."/>
        </authorList>
    </citation>
    <scope>NUCLEOTIDE SEQUENCE [LARGE SCALE GENOMIC DNA]</scope>
    <source>
        <strain evidence="8">G3</strain>
    </source>
</reference>
<dbReference type="InterPro" id="IPR016024">
    <property type="entry name" value="ARM-type_fold"/>
</dbReference>
<dbReference type="Pfam" id="PF01602">
    <property type="entry name" value="Adaptin_N"/>
    <property type="match status" value="1"/>
</dbReference>
<dbReference type="SMR" id="A2DM58"/>
<keyword evidence="5" id="KW-0472">Membrane</keyword>
<evidence type="ECO:0000256" key="3">
    <source>
        <dbReference type="ARBA" id="ARBA00022448"/>
    </source>
</evidence>
<dbReference type="PANTHER" id="PTHR11134">
    <property type="entry name" value="ADAPTOR COMPLEX SUBUNIT BETA FAMILY MEMBER"/>
    <property type="match status" value="1"/>
</dbReference>
<dbReference type="InterPro" id="IPR026739">
    <property type="entry name" value="AP_beta"/>
</dbReference>
<keyword evidence="9" id="KW-1185">Reference proteome</keyword>
<reference evidence="8" key="1">
    <citation type="submission" date="2006-10" db="EMBL/GenBank/DDBJ databases">
        <authorList>
            <person name="Amadeo P."/>
            <person name="Zhao Q."/>
            <person name="Wortman J."/>
            <person name="Fraser-Liggett C."/>
            <person name="Carlton J."/>
        </authorList>
    </citation>
    <scope>NUCLEOTIDE SEQUENCE</scope>
    <source>
        <strain evidence="8">G3</strain>
    </source>
</reference>
<organism evidence="8 9">
    <name type="scientific">Trichomonas vaginalis (strain ATCC PRA-98 / G3)</name>
    <dbReference type="NCBI Taxonomy" id="412133"/>
    <lineage>
        <taxon>Eukaryota</taxon>
        <taxon>Metamonada</taxon>
        <taxon>Parabasalia</taxon>
        <taxon>Trichomonadida</taxon>
        <taxon>Trichomonadidae</taxon>
        <taxon>Trichomonas</taxon>
    </lineage>
</organism>
<dbReference type="EMBL" id="DS113218">
    <property type="protein sequence ID" value="EAY18478.1"/>
    <property type="molecule type" value="Genomic_DNA"/>
</dbReference>
<dbReference type="InterPro" id="IPR002553">
    <property type="entry name" value="Clathrin/coatomer_adapt-like_N"/>
</dbReference>
<feature type="compositionally biased region" description="Acidic residues" evidence="6">
    <location>
        <begin position="659"/>
        <end position="683"/>
    </location>
</feature>
<dbReference type="AlphaFoldDB" id="A2DM58"/>
<dbReference type="OrthoDB" id="10254310at2759"/>
<name>A2DM58_TRIV3</name>
<dbReference type="InterPro" id="IPR011989">
    <property type="entry name" value="ARM-like"/>
</dbReference>
<feature type="region of interest" description="Disordered" evidence="6">
    <location>
        <begin position="1"/>
        <end position="33"/>
    </location>
</feature>
<dbReference type="RefSeq" id="XP_001579464.1">
    <property type="nucleotide sequence ID" value="XM_001579414.1"/>
</dbReference>
<evidence type="ECO:0000313" key="9">
    <source>
        <dbReference type="Proteomes" id="UP000001542"/>
    </source>
</evidence>
<evidence type="ECO:0000256" key="5">
    <source>
        <dbReference type="ARBA" id="ARBA00023136"/>
    </source>
</evidence>
<evidence type="ECO:0000259" key="7">
    <source>
        <dbReference type="Pfam" id="PF01602"/>
    </source>
</evidence>
<dbReference type="STRING" id="5722.A2DM58"/>
<accession>A2DM58</accession>
<dbReference type="Proteomes" id="UP000001542">
    <property type="component" value="Unassembled WGS sequence"/>
</dbReference>
<feature type="domain" description="Clathrin/coatomer adaptor adaptin-like N-terminal" evidence="7">
    <location>
        <begin position="38"/>
        <end position="564"/>
    </location>
</feature>
<keyword evidence="4" id="KW-0653">Protein transport</keyword>
<dbReference type="InParanoid" id="A2DM58"/>
<feature type="region of interest" description="Disordered" evidence="6">
    <location>
        <begin position="617"/>
        <end position="690"/>
    </location>
</feature>
<dbReference type="VEuPathDB" id="TrichDB:TVAGG3_0984060"/>
<keyword evidence="3" id="KW-0813">Transport</keyword>
<dbReference type="eggNOG" id="KOG1060">
    <property type="taxonomic scope" value="Eukaryota"/>
</dbReference>
<proteinExistence type="inferred from homology"/>
<dbReference type="FunCoup" id="A2DM58">
    <property type="interactions" value="372"/>
</dbReference>
<dbReference type="GO" id="GO:0016192">
    <property type="term" value="P:vesicle-mediated transport"/>
    <property type="evidence" value="ECO:0000318"/>
    <property type="project" value="GO_Central"/>
</dbReference>
<dbReference type="GO" id="GO:0006886">
    <property type="term" value="P:intracellular protein transport"/>
    <property type="evidence" value="ECO:0007669"/>
    <property type="project" value="InterPro"/>
</dbReference>
<comment type="subcellular location">
    <subcellularLocation>
        <location evidence="1">Endomembrane system</location>
    </subcellularLocation>
</comment>
<protein>
    <submittedName>
        <fullName evidence="8">Adaptin N terminal region family protein</fullName>
    </submittedName>
</protein>
<dbReference type="VEuPathDB" id="TrichDB:TVAG_083310"/>
<evidence type="ECO:0000256" key="6">
    <source>
        <dbReference type="SAM" id="MobiDB-lite"/>
    </source>
</evidence>
<sequence length="690" mass="76257">MSNLGAFGSSDYAAATSSTPINPVTGEPAVSSQDSQIEEVSTLFRSTNFQDHTNALKILLALMSKGIDVVQFAPFVVQQVGAQDPNARQLAYVYLNHYADEAPEEVILSVNTFQRCLTDSDPICRALAVKVMSSIRSREVLPHIQEAVSQVIGDPSPYVKKAAAYAMVKAAELIEDPSETEVYLPLLQRLLGDQNPIAFSGAICAYLYLCPNNIDLIHTHFRSICQNISKIDAWGQLFTLRALTIYARYCFKNPETLDEEDVGAFWDDAGSKDSISADHLLLIHTAKKLLSSPNNAVVTAATQLLFYCAPPSHISSVARPMVRMLYDTQIMSQLALTSILTIATVHNHIFVPHLNHFFIRRNDITAVRNLKLCVLALLASQSNADMILGELSTYTNSDDTEFAANAVKTMGKTAMVNELIIPACLLSLLRLMSRSEGPVLSEVVLVIAHLLRKRRNTEDELHALKSLARKFIEVKEPSARAAVLSIVGDMYETYPEFAPQLLRYVAQNFSDEPGEVRLQALTLAAKLLACGADQAIPMYVLRIGERDSEFDIRDRAHFLLSILASKCSDIVKNMKSLLFPTRTAPTWTITDAGVSEFQLGTFSHFFNRAVTGYDPLPDWADEETLPPESVRTPPEGEEDGNAFSGGKEVGLADFFSGDDGNEEEDYYSDGDYYEEDEEDDVDQNDAFFAN</sequence>
<dbReference type="GO" id="GO:0030117">
    <property type="term" value="C:membrane coat"/>
    <property type="evidence" value="ECO:0007669"/>
    <property type="project" value="InterPro"/>
</dbReference>
<dbReference type="GO" id="GO:0012505">
    <property type="term" value="C:endomembrane system"/>
    <property type="evidence" value="ECO:0007669"/>
    <property type="project" value="UniProtKB-SubCell"/>
</dbReference>
<gene>
    <name evidence="8" type="ORF">TVAG_083310</name>
</gene>
<evidence type="ECO:0000256" key="2">
    <source>
        <dbReference type="ARBA" id="ARBA00006613"/>
    </source>
</evidence>
<dbReference type="SUPFAM" id="SSF48371">
    <property type="entry name" value="ARM repeat"/>
    <property type="match status" value="1"/>
</dbReference>
<evidence type="ECO:0000313" key="8">
    <source>
        <dbReference type="EMBL" id="EAY18478.1"/>
    </source>
</evidence>
<comment type="similarity">
    <text evidence="2">Belongs to the adaptor complexes large subunit family.</text>
</comment>
<dbReference type="FunFam" id="1.25.10.10:FF:000912">
    <property type="entry name" value="Adaptin N terminal region family protein"/>
    <property type="match status" value="1"/>
</dbReference>